<gene>
    <name evidence="1" type="ORF">SRL2020028_49910</name>
</gene>
<organism evidence="1 2">
    <name type="scientific">Mycobacterium kiyosense</name>
    <dbReference type="NCBI Taxonomy" id="2871094"/>
    <lineage>
        <taxon>Bacteria</taxon>
        <taxon>Bacillati</taxon>
        <taxon>Actinomycetota</taxon>
        <taxon>Actinomycetes</taxon>
        <taxon>Mycobacteriales</taxon>
        <taxon>Mycobacteriaceae</taxon>
        <taxon>Mycobacterium</taxon>
    </lineage>
</organism>
<dbReference type="EMBL" id="BRXE01000096">
    <property type="protein sequence ID" value="GLB85735.1"/>
    <property type="molecule type" value="Genomic_DNA"/>
</dbReference>
<reference evidence="1" key="1">
    <citation type="submission" date="2022-07" db="EMBL/GenBank/DDBJ databases">
        <title>Mycobacterium kiyosense sp. nov., scotochromogenic slow-glowing species isolated from respiratory specimens.</title>
        <authorList>
            <person name="Fukano H."/>
            <person name="Kazumi Y."/>
            <person name="Sakagami N."/>
            <person name="Ato M."/>
            <person name="Mitarai S."/>
            <person name="Hoshino Y."/>
        </authorList>
    </citation>
    <scope>NUCLEOTIDE SEQUENCE</scope>
    <source>
        <strain evidence="1">SRL2020-028</strain>
    </source>
</reference>
<dbReference type="Proteomes" id="UP001165663">
    <property type="component" value="Unassembled WGS sequence"/>
</dbReference>
<evidence type="ECO:0000313" key="2">
    <source>
        <dbReference type="Proteomes" id="UP001165663"/>
    </source>
</evidence>
<accession>A0AA37PX60</accession>
<name>A0AA37PX60_9MYCO</name>
<comment type="caution">
    <text evidence="1">The sequence shown here is derived from an EMBL/GenBank/DDBJ whole genome shotgun (WGS) entry which is preliminary data.</text>
</comment>
<sequence>MTGSAKTGRPSLGDRAIMTAKLPIAVLEAAEAAAADHSIDRTTVLTDIVCLHYGRRDLMRRPSEQLLLESRTATKELTAEGRKLGPHVKVCPPRPVADVVEAEYQRLGIERSTLLADIVCQHLGFPELVRVLDFREGVLPLAM</sequence>
<evidence type="ECO:0000313" key="1">
    <source>
        <dbReference type="EMBL" id="GLB85735.1"/>
    </source>
</evidence>
<dbReference type="AlphaFoldDB" id="A0AA37PX60"/>
<protein>
    <submittedName>
        <fullName evidence="1">Uncharacterized protein</fullName>
    </submittedName>
</protein>
<proteinExistence type="predicted"/>